<comment type="caution">
    <text evidence="3">The sequence shown here is derived from an EMBL/GenBank/DDBJ whole genome shotgun (WGS) entry which is preliminary data.</text>
</comment>
<dbReference type="InterPro" id="IPR018289">
    <property type="entry name" value="MULE_transposase_dom"/>
</dbReference>
<dbReference type="EMBL" id="QKKF02017260">
    <property type="protein sequence ID" value="RZF41092.1"/>
    <property type="molecule type" value="Genomic_DNA"/>
</dbReference>
<dbReference type="Proteomes" id="UP000291343">
    <property type="component" value="Unassembled WGS sequence"/>
</dbReference>
<name>A0A482X5Z5_LAOST</name>
<protein>
    <recommendedName>
        <fullName evidence="2">MULE transposase domain-containing protein</fullName>
    </recommendedName>
</protein>
<keyword evidence="1" id="KW-0472">Membrane</keyword>
<evidence type="ECO:0000313" key="4">
    <source>
        <dbReference type="Proteomes" id="UP000291343"/>
    </source>
</evidence>
<organism evidence="3 4">
    <name type="scientific">Laodelphax striatellus</name>
    <name type="common">Small brown planthopper</name>
    <name type="synonym">Delphax striatella</name>
    <dbReference type="NCBI Taxonomy" id="195883"/>
    <lineage>
        <taxon>Eukaryota</taxon>
        <taxon>Metazoa</taxon>
        <taxon>Ecdysozoa</taxon>
        <taxon>Arthropoda</taxon>
        <taxon>Hexapoda</taxon>
        <taxon>Insecta</taxon>
        <taxon>Pterygota</taxon>
        <taxon>Neoptera</taxon>
        <taxon>Paraneoptera</taxon>
        <taxon>Hemiptera</taxon>
        <taxon>Auchenorrhyncha</taxon>
        <taxon>Fulgoroidea</taxon>
        <taxon>Delphacidae</taxon>
        <taxon>Criomorphinae</taxon>
        <taxon>Laodelphax</taxon>
    </lineage>
</organism>
<sequence>MDGTFKTVPRKPPGLVQLFTVHMLYLGVVLPIAFFLTASRTKEVYVAILNFIRNRLITWEVTYVTSDFEIGLMQAIRQVYGPEKHRGCHFHFCQAVWKRIKFLSLVSLCRQEPAAYEVVKMVMALPHLPARRGPPNQMEEGSKVWSRMLSVTWRG</sequence>
<dbReference type="InParanoid" id="A0A482X5Z5"/>
<feature type="domain" description="MULE transposase" evidence="2">
    <location>
        <begin position="1"/>
        <end position="94"/>
    </location>
</feature>
<feature type="transmembrane region" description="Helical" evidence="1">
    <location>
        <begin position="15"/>
        <end position="36"/>
    </location>
</feature>
<dbReference type="OrthoDB" id="6577365at2759"/>
<evidence type="ECO:0000259" key="2">
    <source>
        <dbReference type="Pfam" id="PF10551"/>
    </source>
</evidence>
<keyword evidence="1" id="KW-0812">Transmembrane</keyword>
<evidence type="ECO:0000313" key="3">
    <source>
        <dbReference type="EMBL" id="RZF41092.1"/>
    </source>
</evidence>
<dbReference type="AlphaFoldDB" id="A0A482X5Z5"/>
<keyword evidence="4" id="KW-1185">Reference proteome</keyword>
<dbReference type="Pfam" id="PF10551">
    <property type="entry name" value="MULE"/>
    <property type="match status" value="1"/>
</dbReference>
<keyword evidence="1" id="KW-1133">Transmembrane helix</keyword>
<reference evidence="3 4" key="1">
    <citation type="journal article" date="2017" name="Gigascience">
        <title>Genome sequence of the small brown planthopper, Laodelphax striatellus.</title>
        <authorList>
            <person name="Zhu J."/>
            <person name="Jiang F."/>
            <person name="Wang X."/>
            <person name="Yang P."/>
            <person name="Bao Y."/>
            <person name="Zhao W."/>
            <person name="Wang W."/>
            <person name="Lu H."/>
            <person name="Wang Q."/>
            <person name="Cui N."/>
            <person name="Li J."/>
            <person name="Chen X."/>
            <person name="Luo L."/>
            <person name="Yu J."/>
            <person name="Kang L."/>
            <person name="Cui F."/>
        </authorList>
    </citation>
    <scope>NUCLEOTIDE SEQUENCE [LARGE SCALE GENOMIC DNA]</scope>
    <source>
        <strain evidence="3">Lst14</strain>
    </source>
</reference>
<proteinExistence type="predicted"/>
<evidence type="ECO:0000256" key="1">
    <source>
        <dbReference type="SAM" id="Phobius"/>
    </source>
</evidence>
<gene>
    <name evidence="3" type="ORF">LSTR_LSTR002724</name>
</gene>
<accession>A0A482X5Z5</accession>